<accession>A0A4Z2EWU5</accession>
<reference evidence="1 2" key="1">
    <citation type="submission" date="2019-03" db="EMBL/GenBank/DDBJ databases">
        <title>First draft genome of Liparis tanakae, snailfish: a comprehensive survey of snailfish specific genes.</title>
        <authorList>
            <person name="Kim W."/>
            <person name="Song I."/>
            <person name="Jeong J.-H."/>
            <person name="Kim D."/>
            <person name="Kim S."/>
            <person name="Ryu S."/>
            <person name="Song J.Y."/>
            <person name="Lee S.K."/>
        </authorList>
    </citation>
    <scope>NUCLEOTIDE SEQUENCE [LARGE SCALE GENOMIC DNA]</scope>
    <source>
        <tissue evidence="1">Muscle</tissue>
    </source>
</reference>
<evidence type="ECO:0000313" key="2">
    <source>
        <dbReference type="Proteomes" id="UP000314294"/>
    </source>
</evidence>
<comment type="caution">
    <text evidence="1">The sequence shown here is derived from an EMBL/GenBank/DDBJ whole genome shotgun (WGS) entry which is preliminary data.</text>
</comment>
<dbReference type="AlphaFoldDB" id="A0A4Z2EWU5"/>
<gene>
    <name evidence="1" type="ORF">EYF80_056549</name>
</gene>
<dbReference type="EMBL" id="SRLO01002287">
    <property type="protein sequence ID" value="TNN33289.1"/>
    <property type="molecule type" value="Genomic_DNA"/>
</dbReference>
<sequence length="218" mass="23124">MLWLAIGDWHLVTLEEDTGEVTERLKMVVEGRSGVRPAVQVPAAGGPSGLLNRLLRLGVLVGVLVSLGENVGRGAWNPDRGEATRSGENAAMEELVLGSPKAGSGPYSAAPLVGLRGSCGDIGWALKGEGKEAFLEKDWDDGRFLDCGAPLGRLLMGSLTGLRMKREAGSWYGRCLDSSISNLEQPFSKRGASGIGSGAAAFCFGFWTTCWAFRFCES</sequence>
<organism evidence="1 2">
    <name type="scientific">Liparis tanakae</name>
    <name type="common">Tanaka's snailfish</name>
    <dbReference type="NCBI Taxonomy" id="230148"/>
    <lineage>
        <taxon>Eukaryota</taxon>
        <taxon>Metazoa</taxon>
        <taxon>Chordata</taxon>
        <taxon>Craniata</taxon>
        <taxon>Vertebrata</taxon>
        <taxon>Euteleostomi</taxon>
        <taxon>Actinopterygii</taxon>
        <taxon>Neopterygii</taxon>
        <taxon>Teleostei</taxon>
        <taxon>Neoteleostei</taxon>
        <taxon>Acanthomorphata</taxon>
        <taxon>Eupercaria</taxon>
        <taxon>Perciformes</taxon>
        <taxon>Cottioidei</taxon>
        <taxon>Cottales</taxon>
        <taxon>Liparidae</taxon>
        <taxon>Liparis</taxon>
    </lineage>
</organism>
<proteinExistence type="predicted"/>
<dbReference type="Proteomes" id="UP000314294">
    <property type="component" value="Unassembled WGS sequence"/>
</dbReference>
<name>A0A4Z2EWU5_9TELE</name>
<keyword evidence="2" id="KW-1185">Reference proteome</keyword>
<protein>
    <submittedName>
        <fullName evidence="1">Uncharacterized protein</fullName>
    </submittedName>
</protein>
<evidence type="ECO:0000313" key="1">
    <source>
        <dbReference type="EMBL" id="TNN33289.1"/>
    </source>
</evidence>